<accession>A0A5N6YH18</accession>
<dbReference type="OrthoDB" id="5357513at2759"/>
<reference evidence="2" key="1">
    <citation type="submission" date="2019-04" db="EMBL/GenBank/DDBJ databases">
        <title>Friends and foes A comparative genomics study of 23 Aspergillus species from section Flavi.</title>
        <authorList>
            <consortium name="DOE Joint Genome Institute"/>
            <person name="Kjaerbolling I."/>
            <person name="Vesth T."/>
            <person name="Frisvad J.C."/>
            <person name="Nybo J.L."/>
            <person name="Theobald S."/>
            <person name="Kildgaard S."/>
            <person name="Isbrandt T."/>
            <person name="Kuo A."/>
            <person name="Sato A."/>
            <person name="Lyhne E.K."/>
            <person name="Kogle M.E."/>
            <person name="Wiebenga A."/>
            <person name="Kun R.S."/>
            <person name="Lubbers R.J."/>
            <person name="Makela M.R."/>
            <person name="Barry K."/>
            <person name="Chovatia M."/>
            <person name="Clum A."/>
            <person name="Daum C."/>
            <person name="Haridas S."/>
            <person name="He G."/>
            <person name="LaButti K."/>
            <person name="Lipzen A."/>
            <person name="Mondo S."/>
            <person name="Riley R."/>
            <person name="Salamov A."/>
            <person name="Simmons B.A."/>
            <person name="Magnuson J.K."/>
            <person name="Henrissat B."/>
            <person name="Mortensen U.H."/>
            <person name="Larsen T.O."/>
            <person name="Devries R.P."/>
            <person name="Grigoriev I.V."/>
            <person name="Machida M."/>
            <person name="Baker S.E."/>
            <person name="Andersen M.R."/>
        </authorList>
    </citation>
    <scope>NUCLEOTIDE SEQUENCE</scope>
    <source>
        <strain evidence="2">CBS 117612</strain>
    </source>
</reference>
<keyword evidence="1" id="KW-0812">Transmembrane</keyword>
<feature type="transmembrane region" description="Helical" evidence="1">
    <location>
        <begin position="53"/>
        <end position="71"/>
    </location>
</feature>
<dbReference type="EMBL" id="ML737122">
    <property type="protein sequence ID" value="KAE8344762.1"/>
    <property type="molecule type" value="Genomic_DNA"/>
</dbReference>
<proteinExistence type="predicted"/>
<dbReference type="AlphaFoldDB" id="A0A5N6YH18"/>
<sequence>MICLQEAGVLTSQKSMREDVTYRSTPPITYFDHWSGRLTKTRTTFKQRDRHETVPIALGMPVAALFFWIYARTTVRRYEKPVQLLVHSDY</sequence>
<keyword evidence="1" id="KW-0472">Membrane</keyword>
<keyword evidence="1" id="KW-1133">Transmembrane helix</keyword>
<protein>
    <recommendedName>
        <fullName evidence="3">NADH-ubiquinone oxidoreductase B15 subunit</fullName>
    </recommendedName>
</protein>
<evidence type="ECO:0008006" key="3">
    <source>
        <dbReference type="Google" id="ProtNLM"/>
    </source>
</evidence>
<evidence type="ECO:0000256" key="1">
    <source>
        <dbReference type="SAM" id="Phobius"/>
    </source>
</evidence>
<name>A0A5N6YH18_9EURO</name>
<organism evidence="2">
    <name type="scientific">Aspergillus arachidicola</name>
    <dbReference type="NCBI Taxonomy" id="656916"/>
    <lineage>
        <taxon>Eukaryota</taxon>
        <taxon>Fungi</taxon>
        <taxon>Dikarya</taxon>
        <taxon>Ascomycota</taxon>
        <taxon>Pezizomycotina</taxon>
        <taxon>Eurotiomycetes</taxon>
        <taxon>Eurotiomycetidae</taxon>
        <taxon>Eurotiales</taxon>
        <taxon>Aspergillaceae</taxon>
        <taxon>Aspergillus</taxon>
        <taxon>Aspergillus subgen. Circumdati</taxon>
    </lineage>
</organism>
<dbReference type="Proteomes" id="UP000325558">
    <property type="component" value="Unassembled WGS sequence"/>
</dbReference>
<gene>
    <name evidence="2" type="ORF">BDV24DRAFT_9575</name>
</gene>
<evidence type="ECO:0000313" key="2">
    <source>
        <dbReference type="EMBL" id="KAE8344762.1"/>
    </source>
</evidence>